<reference evidence="9" key="2">
    <citation type="submission" date="2022-10" db="EMBL/GenBank/DDBJ databases">
        <authorList>
            <consortium name="ENA_rothamsted_submissions"/>
            <consortium name="culmorum"/>
            <person name="King R."/>
        </authorList>
    </citation>
    <scope>NUCLEOTIDE SEQUENCE</scope>
</reference>
<organism evidence="9 10">
    <name type="scientific">Phaedon cochleariae</name>
    <name type="common">Mustard beetle</name>
    <dbReference type="NCBI Taxonomy" id="80249"/>
    <lineage>
        <taxon>Eukaryota</taxon>
        <taxon>Metazoa</taxon>
        <taxon>Ecdysozoa</taxon>
        <taxon>Arthropoda</taxon>
        <taxon>Hexapoda</taxon>
        <taxon>Insecta</taxon>
        <taxon>Pterygota</taxon>
        <taxon>Neoptera</taxon>
        <taxon>Endopterygota</taxon>
        <taxon>Coleoptera</taxon>
        <taxon>Polyphaga</taxon>
        <taxon>Cucujiformia</taxon>
        <taxon>Chrysomeloidea</taxon>
        <taxon>Chrysomelidae</taxon>
        <taxon>Chrysomelinae</taxon>
        <taxon>Chrysomelini</taxon>
        <taxon>Phaedon</taxon>
    </lineage>
</organism>
<comment type="similarity">
    <text evidence="2">Belongs to the mitochondrion-specific ribosomal protein mL52 family.</text>
</comment>
<keyword evidence="3" id="KW-0809">Transit peptide</keyword>
<dbReference type="GO" id="GO:0003735">
    <property type="term" value="F:structural constituent of ribosome"/>
    <property type="evidence" value="ECO:0007669"/>
    <property type="project" value="InterPro"/>
</dbReference>
<name>A0A9P0GR84_PHACE</name>
<evidence type="ECO:0000256" key="2">
    <source>
        <dbReference type="ARBA" id="ARBA00007232"/>
    </source>
</evidence>
<protein>
    <recommendedName>
        <fullName evidence="7">Large ribosomal subunit protein mL52</fullName>
    </recommendedName>
    <alternativeName>
        <fullName evidence="8">39S ribosomal protein L52, mitochondrial</fullName>
    </alternativeName>
</protein>
<dbReference type="AlphaFoldDB" id="A0A9P0GR84"/>
<reference evidence="9" key="1">
    <citation type="submission" date="2022-01" db="EMBL/GenBank/DDBJ databases">
        <authorList>
            <person name="King R."/>
        </authorList>
    </citation>
    <scope>NUCLEOTIDE SEQUENCE</scope>
</reference>
<keyword evidence="10" id="KW-1185">Reference proteome</keyword>
<dbReference type="OrthoDB" id="10249237at2759"/>
<evidence type="ECO:0000256" key="6">
    <source>
        <dbReference type="ARBA" id="ARBA00023274"/>
    </source>
</evidence>
<dbReference type="Proteomes" id="UP001153737">
    <property type="component" value="Chromosome 4"/>
</dbReference>
<sequence length="128" mass="14647">MIYQRVCGVFNPIYSAVQTRNIQTTVVVPLIQKWRKDRGLPMNPYHAGDLLGKADYSFVDGRPTPYTVGQAKRIMRDRENLKQIIELSAEIDFAVDRHQQLLAAEENRVQQILGNKLKPKGLNLLKSK</sequence>
<comment type="subcellular location">
    <subcellularLocation>
        <location evidence="1">Mitochondrion</location>
    </subcellularLocation>
</comment>
<dbReference type="PANTHER" id="PTHR34090">
    <property type="entry name" value="39S RIBOSOMAL PROTEIN L52, MITOCHONDRIAL"/>
    <property type="match status" value="1"/>
</dbReference>
<proteinExistence type="inferred from homology"/>
<gene>
    <name evidence="9" type="ORF">PHAECO_LOCUS7945</name>
</gene>
<evidence type="ECO:0000256" key="8">
    <source>
        <dbReference type="ARBA" id="ARBA00035425"/>
    </source>
</evidence>
<keyword evidence="4" id="KW-0689">Ribosomal protein</keyword>
<dbReference type="Pfam" id="PF18699">
    <property type="entry name" value="MRPL52"/>
    <property type="match status" value="1"/>
</dbReference>
<evidence type="ECO:0000256" key="1">
    <source>
        <dbReference type="ARBA" id="ARBA00004173"/>
    </source>
</evidence>
<evidence type="ECO:0000256" key="4">
    <source>
        <dbReference type="ARBA" id="ARBA00022980"/>
    </source>
</evidence>
<keyword evidence="5" id="KW-0496">Mitochondrion</keyword>
<dbReference type="PANTHER" id="PTHR34090:SF1">
    <property type="entry name" value="LARGE RIBOSOMAL SUBUNIT PROTEIN ML52"/>
    <property type="match status" value="1"/>
</dbReference>
<evidence type="ECO:0000256" key="7">
    <source>
        <dbReference type="ARBA" id="ARBA00035181"/>
    </source>
</evidence>
<dbReference type="InterPro" id="IPR034596">
    <property type="entry name" value="Ribosomal_mL52"/>
</dbReference>
<keyword evidence="6" id="KW-0687">Ribonucleoprotein</keyword>
<accession>A0A9P0GR84</accession>
<evidence type="ECO:0000313" key="10">
    <source>
        <dbReference type="Proteomes" id="UP001153737"/>
    </source>
</evidence>
<dbReference type="GO" id="GO:0032543">
    <property type="term" value="P:mitochondrial translation"/>
    <property type="evidence" value="ECO:0007669"/>
    <property type="project" value="InterPro"/>
</dbReference>
<dbReference type="EMBL" id="OU896710">
    <property type="protein sequence ID" value="CAH1164541.1"/>
    <property type="molecule type" value="Genomic_DNA"/>
</dbReference>
<dbReference type="GO" id="GO:0005762">
    <property type="term" value="C:mitochondrial large ribosomal subunit"/>
    <property type="evidence" value="ECO:0007669"/>
    <property type="project" value="InterPro"/>
</dbReference>
<evidence type="ECO:0000256" key="3">
    <source>
        <dbReference type="ARBA" id="ARBA00022946"/>
    </source>
</evidence>
<evidence type="ECO:0000313" key="9">
    <source>
        <dbReference type="EMBL" id="CAH1164541.1"/>
    </source>
</evidence>
<evidence type="ECO:0000256" key="5">
    <source>
        <dbReference type="ARBA" id="ARBA00023128"/>
    </source>
</evidence>